<dbReference type="KEGG" id="kgn:GY169_13075"/>
<evidence type="ECO:0000313" key="2">
    <source>
        <dbReference type="Proteomes" id="UP000503580"/>
    </source>
</evidence>
<organism evidence="1 2">
    <name type="scientific">Kluyvera genomosp. 3</name>
    <dbReference type="NCBI Taxonomy" id="2774055"/>
    <lineage>
        <taxon>Bacteria</taxon>
        <taxon>Pseudomonadati</taxon>
        <taxon>Pseudomonadota</taxon>
        <taxon>Gammaproteobacteria</taxon>
        <taxon>Enterobacterales</taxon>
        <taxon>Enterobacteriaceae</taxon>
        <taxon>Kluyvera</taxon>
    </lineage>
</organism>
<gene>
    <name evidence="1" type="ORF">GY169_13075</name>
</gene>
<dbReference type="Proteomes" id="UP000503580">
    <property type="component" value="Chromosome"/>
</dbReference>
<keyword evidence="2" id="KW-1185">Reference proteome</keyword>
<evidence type="ECO:0000313" key="1">
    <source>
        <dbReference type="EMBL" id="QIR27676.1"/>
    </source>
</evidence>
<protein>
    <submittedName>
        <fullName evidence="1">Uncharacterized protein</fullName>
    </submittedName>
</protein>
<dbReference type="RefSeq" id="WP_167576010.1">
    <property type="nucleotide sequence ID" value="NZ_CP050321.1"/>
</dbReference>
<proteinExistence type="predicted"/>
<sequence>MENPLRWDFFISVNDHCSLDVYNILFALGHVMKKIIFGFAALLLMNTAQAANQPTIFVFKCAPEHSKKSTIVTWQDVEKEDGWHRYASWKDRLGDHYGIELYFNGSVPNDEGQLEDIYVFGNMNAAKMIAGPAVTMTFNKKAKKLTYSITNDTVGSDVRTPIEKGNCILSDKG</sequence>
<name>A0A6G9RL38_9ENTR</name>
<dbReference type="AlphaFoldDB" id="A0A6G9RL38"/>
<accession>A0A6G9RL38</accession>
<reference evidence="1 2" key="1">
    <citation type="submission" date="2020-02" db="EMBL/GenBank/DDBJ databases">
        <title>Whole genome PO2S7.</title>
        <authorList>
            <person name="Singha K.M."/>
        </authorList>
    </citation>
    <scope>NUCLEOTIDE SEQUENCE [LARGE SCALE GENOMIC DNA]</scope>
    <source>
        <strain evidence="1 2">PO2S7</strain>
    </source>
</reference>
<dbReference type="EMBL" id="CP050321">
    <property type="protein sequence ID" value="QIR27676.1"/>
    <property type="molecule type" value="Genomic_DNA"/>
</dbReference>